<evidence type="ECO:0000313" key="10">
    <source>
        <dbReference type="EMBL" id="MBC9784336.1"/>
    </source>
</evidence>
<keyword evidence="2" id="KW-0949">S-adenosyl-L-methionine</keyword>
<accession>A0ABR7T0X9</accession>
<organism evidence="10 11">
    <name type="scientific">Heliobacterium chlorum</name>
    <dbReference type="NCBI Taxonomy" id="2698"/>
    <lineage>
        <taxon>Bacteria</taxon>
        <taxon>Bacillati</taxon>
        <taxon>Bacillota</taxon>
        <taxon>Clostridia</taxon>
        <taxon>Eubacteriales</taxon>
        <taxon>Heliobacteriaceae</taxon>
        <taxon>Heliobacterium</taxon>
    </lineage>
</organism>
<sequence length="271" mass="29586">MSTDIREIVREKYAKAITSKTGCCSSFVGCCSGDPLSEATKAITKDIYDADSLEGIPVDLVSMSFGCGNPTLLAQLNEGEVVLDLGSGAGLDVLLSAKRVGERGKAFGLDMTDEMLQTARTNQKRSGITNVEFLKGHIEEIPLPDNSVDVVISNCVINLSGDKDRVFSEIHRVLKPGGRLAVSDIVLKKQLPDKVQQSIMAWAGCISGALLENEYKDKLIQAGLVNVEIEIIRVYNVWDYGLDNYLRDMSEAEINELNDTVMSAFVRAYKV</sequence>
<dbReference type="SUPFAM" id="SSF53335">
    <property type="entry name" value="S-adenosyl-L-methionine-dependent methyltransferases"/>
    <property type="match status" value="1"/>
</dbReference>
<comment type="catalytic activity">
    <reaction evidence="6">
        <text>arsenic triglutathione + [thioredoxin]-dithiol + S-adenosyl-L-methionine + 2 H2O = methylarsonous acid + [thioredoxin]-disulfide + 3 glutathione + S-adenosyl-L-homocysteine + H(+)</text>
        <dbReference type="Rhea" id="RHEA:69460"/>
        <dbReference type="Rhea" id="RHEA-COMP:10698"/>
        <dbReference type="Rhea" id="RHEA-COMP:10700"/>
        <dbReference type="ChEBI" id="CHEBI:15377"/>
        <dbReference type="ChEBI" id="CHEBI:15378"/>
        <dbReference type="ChEBI" id="CHEBI:17826"/>
        <dbReference type="ChEBI" id="CHEBI:29950"/>
        <dbReference type="ChEBI" id="CHEBI:50058"/>
        <dbReference type="ChEBI" id="CHEBI:57856"/>
        <dbReference type="ChEBI" id="CHEBI:57925"/>
        <dbReference type="ChEBI" id="CHEBI:59789"/>
        <dbReference type="ChEBI" id="CHEBI:183640"/>
        <dbReference type="EC" id="2.1.1.137"/>
    </reaction>
</comment>
<proteinExistence type="inferred from homology"/>
<dbReference type="GO" id="GO:0032259">
    <property type="term" value="P:methylation"/>
    <property type="evidence" value="ECO:0007669"/>
    <property type="project" value="UniProtKB-KW"/>
</dbReference>
<feature type="domain" description="Methyltransferase" evidence="9">
    <location>
        <begin position="77"/>
        <end position="223"/>
    </location>
</feature>
<comment type="caution">
    <text evidence="10">The sequence shown here is derived from an EMBL/GenBank/DDBJ whole genome shotgun (WGS) entry which is preliminary data.</text>
</comment>
<dbReference type="PANTHER" id="PTHR43675:SF8">
    <property type="entry name" value="ARSENITE METHYLTRANSFERASE"/>
    <property type="match status" value="1"/>
</dbReference>
<evidence type="ECO:0000256" key="6">
    <source>
        <dbReference type="ARBA" id="ARBA00047941"/>
    </source>
</evidence>
<evidence type="ECO:0000259" key="9">
    <source>
        <dbReference type="Pfam" id="PF13847"/>
    </source>
</evidence>
<evidence type="ECO:0000256" key="7">
    <source>
        <dbReference type="ARBA" id="ARBA00047943"/>
    </source>
</evidence>
<evidence type="ECO:0000313" key="11">
    <source>
        <dbReference type="Proteomes" id="UP000617402"/>
    </source>
</evidence>
<evidence type="ECO:0000256" key="3">
    <source>
        <dbReference type="ARBA" id="ARBA00034487"/>
    </source>
</evidence>
<dbReference type="InterPro" id="IPR029063">
    <property type="entry name" value="SAM-dependent_MTases_sf"/>
</dbReference>
<dbReference type="Gene3D" id="3.40.50.150">
    <property type="entry name" value="Vaccinia Virus protein VP39"/>
    <property type="match status" value="1"/>
</dbReference>
<dbReference type="Proteomes" id="UP000617402">
    <property type="component" value="Unassembled WGS sequence"/>
</dbReference>
<evidence type="ECO:0000256" key="4">
    <source>
        <dbReference type="ARBA" id="ARBA00034521"/>
    </source>
</evidence>
<evidence type="ECO:0000256" key="5">
    <source>
        <dbReference type="ARBA" id="ARBA00034545"/>
    </source>
</evidence>
<dbReference type="InterPro" id="IPR025714">
    <property type="entry name" value="Methyltranfer_dom"/>
</dbReference>
<dbReference type="NCBIfam" id="NF008823">
    <property type="entry name" value="PRK11873.1"/>
    <property type="match status" value="1"/>
</dbReference>
<dbReference type="Pfam" id="PF13847">
    <property type="entry name" value="Methyltransf_31"/>
    <property type="match status" value="1"/>
</dbReference>
<keyword evidence="11" id="KW-1185">Reference proteome</keyword>
<comment type="similarity">
    <text evidence="3">Belongs to the methyltransferase superfamily. Arsenite methyltransferase family.</text>
</comment>
<evidence type="ECO:0000256" key="8">
    <source>
        <dbReference type="ARBA" id="ARBA00048428"/>
    </source>
</evidence>
<comment type="catalytic activity">
    <reaction evidence="7">
        <text>arsenic triglutathione + 2 [thioredoxin]-dithiol + 2 S-adenosyl-L-methionine + H2O = dimethylarsinous acid + 2 [thioredoxin]-disulfide + 3 glutathione + 2 S-adenosyl-L-homocysteine + 2 H(+)</text>
        <dbReference type="Rhea" id="RHEA:69464"/>
        <dbReference type="Rhea" id="RHEA-COMP:10698"/>
        <dbReference type="Rhea" id="RHEA-COMP:10700"/>
        <dbReference type="ChEBI" id="CHEBI:15377"/>
        <dbReference type="ChEBI" id="CHEBI:15378"/>
        <dbReference type="ChEBI" id="CHEBI:23808"/>
        <dbReference type="ChEBI" id="CHEBI:29950"/>
        <dbReference type="ChEBI" id="CHEBI:50058"/>
        <dbReference type="ChEBI" id="CHEBI:57856"/>
        <dbReference type="ChEBI" id="CHEBI:57925"/>
        <dbReference type="ChEBI" id="CHEBI:59789"/>
        <dbReference type="ChEBI" id="CHEBI:183640"/>
        <dbReference type="EC" id="2.1.1.137"/>
    </reaction>
</comment>
<dbReference type="RefSeq" id="WP_188039449.1">
    <property type="nucleotide sequence ID" value="NZ_JACVHF010000005.1"/>
</dbReference>
<evidence type="ECO:0000256" key="1">
    <source>
        <dbReference type="ARBA" id="ARBA00022679"/>
    </source>
</evidence>
<keyword evidence="1" id="KW-0808">Transferase</keyword>
<dbReference type="GO" id="GO:0008168">
    <property type="term" value="F:methyltransferase activity"/>
    <property type="evidence" value="ECO:0007669"/>
    <property type="project" value="UniProtKB-KW"/>
</dbReference>
<dbReference type="PANTHER" id="PTHR43675">
    <property type="entry name" value="ARSENITE METHYLTRANSFERASE"/>
    <property type="match status" value="1"/>
</dbReference>
<dbReference type="EMBL" id="JACVHF010000005">
    <property type="protein sequence ID" value="MBC9784336.1"/>
    <property type="molecule type" value="Genomic_DNA"/>
</dbReference>
<reference evidence="10 11" key="1">
    <citation type="submission" date="2020-07" db="EMBL/GenBank/DDBJ databases">
        <title>Draft whole-genome sequence of Heliobacterium chlorum DSM 3682, type strain.</title>
        <authorList>
            <person name="Kyndt J.A."/>
            <person name="Meyer T.E."/>
            <person name="Imhoff J.F."/>
        </authorList>
    </citation>
    <scope>NUCLEOTIDE SEQUENCE [LARGE SCALE GENOMIC DNA]</scope>
    <source>
        <strain evidence="10 11">DSM 3682</strain>
    </source>
</reference>
<dbReference type="EC" id="2.1.1.137" evidence="4"/>
<keyword evidence="10" id="KW-0489">Methyltransferase</keyword>
<gene>
    <name evidence="10" type="ORF">H1S01_07405</name>
</gene>
<dbReference type="InterPro" id="IPR026669">
    <property type="entry name" value="Arsenite_MeTrfase-like"/>
</dbReference>
<dbReference type="CDD" id="cd02440">
    <property type="entry name" value="AdoMet_MTases"/>
    <property type="match status" value="1"/>
</dbReference>
<comment type="catalytic activity">
    <reaction evidence="8">
        <text>arsenic triglutathione + 3 [thioredoxin]-dithiol + 3 S-adenosyl-L-methionine = trimethylarsine + 3 [thioredoxin]-disulfide + 3 glutathione + 3 S-adenosyl-L-homocysteine + 3 H(+)</text>
        <dbReference type="Rhea" id="RHEA:69432"/>
        <dbReference type="Rhea" id="RHEA-COMP:10698"/>
        <dbReference type="Rhea" id="RHEA-COMP:10700"/>
        <dbReference type="ChEBI" id="CHEBI:15378"/>
        <dbReference type="ChEBI" id="CHEBI:27130"/>
        <dbReference type="ChEBI" id="CHEBI:29950"/>
        <dbReference type="ChEBI" id="CHEBI:50058"/>
        <dbReference type="ChEBI" id="CHEBI:57856"/>
        <dbReference type="ChEBI" id="CHEBI:57925"/>
        <dbReference type="ChEBI" id="CHEBI:59789"/>
        <dbReference type="ChEBI" id="CHEBI:183640"/>
        <dbReference type="EC" id="2.1.1.137"/>
    </reaction>
</comment>
<evidence type="ECO:0000256" key="2">
    <source>
        <dbReference type="ARBA" id="ARBA00022691"/>
    </source>
</evidence>
<protein>
    <recommendedName>
        <fullName evidence="5">Arsenite methyltransferase</fullName>
        <ecNumber evidence="4">2.1.1.137</ecNumber>
    </recommendedName>
</protein>
<name>A0ABR7T0X9_HELCL</name>